<feature type="compositionally biased region" description="Basic and acidic residues" evidence="1">
    <location>
        <begin position="880"/>
        <end position="892"/>
    </location>
</feature>
<dbReference type="GeneID" id="127751770"/>
<feature type="compositionally biased region" description="Basic and acidic residues" evidence="1">
    <location>
        <begin position="84"/>
        <end position="98"/>
    </location>
</feature>
<sequence>MNRSASASTADSHVRYLRDRLSAKLGVPEEPAAAPKTVSSKAAEPKARRKAAPAKAKTPKPKPREPLRLSPPLAAPSAVRRVLRKAEDRDARAADRVKVTVAISSRQPKSSPQPGRSSRASTASTSTSLRDAVLCEARRPGSKTGRHDGYPAEPVTITRRSASGTGAAQDDAGVRRRSKRPRPEALVFSGADPSPRVIASKRAALGAVPTLPRAAQASPLRSPRTTVSSPRPAPLRPAGRHLSLVDSIRAPCRPSPPRPSPPRTTTSRPAQPAVRHWPASGPPGSSHFFEHLFLRDMASVGRSLSVAERARVFGAEGPPPVRRPASFRSEPSLDVYLQQKKPVSESRFRSLDRLRHSRSSSPPTRAVLTDRDHDFYSMVQRFESEERGCRSASEPPAATPGPPPPPLPADKASSRSSTLSRSPSHRRIQGARSSRRPAPAPVEGVQGVRVAARSSDEPKRRSLSLSSTDAVKAEHQDYQAYVLELVHSTKKSERFRELNEFYSKLERMGQLERTASTGDLRPRLRNEEIIDYDRWRSVRTKERAEEELQHIYRRLREDQRSKDLLFSTKDVVRWKGDRGLRVKDRSVEDLRTHFRRLSTEDASPSRRGPPGHDVYKPLWRGNSVVNLANSLKRTTASHRGRPVVGEFVSRSLDRKHLSRHEQVGGIGNRLWSSLSLEQVNALKNQLSEIYSGCPGRRAAPRASACEVTVSEEAHDPGHLYVRSNSLVSSEDLYAEILMRRQLRRAESLKADSIGSLSVWRDEDDSQPRTSRVAPAVGQVLSEAEKKRLSRTLCQEVMSRRRARSVMSPRETLGAQAAADAKVVGKWTPSSPRTCYSLELSDHGHGHDLLLVLDAPPAAAALPPPPLPPPPPPLPQQTRKQVKEVSRPAEQEARAVSASETESASSTASTRTVIRVDTSSAPGSGPGTAAVQSKVEYFESMESSGPPSLGAVAPPVAAGPAGPTAAPAALESSRASSAERTDLIDRRPASSAASASSPGTSRLSSSQSDLRELFGESAAGRQYAAALTAPAAPRARPPPPRHPRSASLESLLSPTASPDPTKYYRAYIRMVKGGDVRRLADRFESLDDLTYMCVRAGEARARARMARACRSDPDLARAGRPHPDHQVVVRGHEAGDVDWLRRRYEAGRAAKRTASSPVPRRPLEDRFMPHINVISKTASLQRRTAPGAAPVKEAAAEADRVHTGHVDRLRSKFESELSLLGQMFTSTPDVHELRDIAPFLGCRWVAHQYPEPEPEPPLSRSMSALDVERVRSPGRPPARPRPASASPTRRQPASILKQARHHQAAAAAPTLTYDRFANQPFDPAMHRPVCRYQPVPPPLPPPEPRRPLRPAAVRRPWTALDYWWRHCTHHRPTVHFKESPHRYADSEVTIRYRSPVSAARAPDAGRPMSEQELSRRQAEAMRRLYQEERRRKYLHELQDISSRRHTDNFT</sequence>
<proteinExistence type="predicted"/>
<feature type="compositionally biased region" description="Low complexity" evidence="1">
    <location>
        <begin position="943"/>
        <end position="975"/>
    </location>
</feature>
<feature type="compositionally biased region" description="Low complexity" evidence="1">
    <location>
        <begin position="409"/>
        <end position="422"/>
    </location>
</feature>
<reference evidence="3" key="1">
    <citation type="submission" date="2025-08" db="UniProtKB">
        <authorList>
            <consortium name="RefSeq"/>
        </authorList>
    </citation>
    <scope>IDENTIFICATION</scope>
    <source>
        <tissue evidence="3">Whole organism</tissue>
    </source>
</reference>
<feature type="compositionally biased region" description="Low complexity" evidence="1">
    <location>
        <begin position="1024"/>
        <end position="1033"/>
    </location>
</feature>
<feature type="compositionally biased region" description="Basic residues" evidence="1">
    <location>
        <begin position="423"/>
        <end position="435"/>
    </location>
</feature>
<feature type="region of interest" description="Disordered" evidence="1">
    <location>
        <begin position="1268"/>
        <end position="1310"/>
    </location>
</feature>
<evidence type="ECO:0000313" key="2">
    <source>
        <dbReference type="Proteomes" id="UP000504606"/>
    </source>
</evidence>
<feature type="region of interest" description="Disordered" evidence="1">
    <location>
        <begin position="859"/>
        <end position="1008"/>
    </location>
</feature>
<feature type="compositionally biased region" description="Low complexity" evidence="1">
    <location>
        <begin position="1280"/>
        <end position="1293"/>
    </location>
</feature>
<feature type="compositionally biased region" description="Basic and acidic residues" evidence="1">
    <location>
        <begin position="976"/>
        <end position="987"/>
    </location>
</feature>
<feature type="region of interest" description="Disordered" evidence="1">
    <location>
        <begin position="311"/>
        <end position="469"/>
    </location>
</feature>
<protein>
    <submittedName>
        <fullName evidence="3">Uncharacterized protein LOC127751770 isoform X2</fullName>
    </submittedName>
</protein>
<feature type="compositionally biased region" description="Pro residues" evidence="1">
    <location>
        <begin position="253"/>
        <end position="262"/>
    </location>
</feature>
<feature type="compositionally biased region" description="Low complexity" evidence="1">
    <location>
        <begin position="263"/>
        <end position="273"/>
    </location>
</feature>
<accession>A0A9C6X9T3</accession>
<organism evidence="2 3">
    <name type="scientific">Frankliniella occidentalis</name>
    <name type="common">Western flower thrips</name>
    <name type="synonym">Euthrips occidentalis</name>
    <dbReference type="NCBI Taxonomy" id="133901"/>
    <lineage>
        <taxon>Eukaryota</taxon>
        <taxon>Metazoa</taxon>
        <taxon>Ecdysozoa</taxon>
        <taxon>Arthropoda</taxon>
        <taxon>Hexapoda</taxon>
        <taxon>Insecta</taxon>
        <taxon>Pterygota</taxon>
        <taxon>Neoptera</taxon>
        <taxon>Paraneoptera</taxon>
        <taxon>Thysanoptera</taxon>
        <taxon>Terebrantia</taxon>
        <taxon>Thripoidea</taxon>
        <taxon>Thripidae</taxon>
        <taxon>Frankliniella</taxon>
    </lineage>
</organism>
<keyword evidence="2" id="KW-1185">Reference proteome</keyword>
<dbReference type="RefSeq" id="XP_052131783.1">
    <property type="nucleotide sequence ID" value="XM_052275823.1"/>
</dbReference>
<feature type="compositionally biased region" description="Low complexity" evidence="1">
    <location>
        <begin position="116"/>
        <end position="128"/>
    </location>
</feature>
<feature type="region of interest" description="Disordered" evidence="1">
    <location>
        <begin position="23"/>
        <end position="283"/>
    </location>
</feature>
<feature type="compositionally biased region" description="Pro residues" evidence="1">
    <location>
        <begin position="397"/>
        <end position="408"/>
    </location>
</feature>
<evidence type="ECO:0000313" key="3">
    <source>
        <dbReference type="RefSeq" id="XP_052131783.1"/>
    </source>
</evidence>
<feature type="compositionally biased region" description="Polar residues" evidence="1">
    <location>
        <begin position="1046"/>
        <end position="1055"/>
    </location>
</feature>
<feature type="compositionally biased region" description="Basic and acidic residues" evidence="1">
    <location>
        <begin position="342"/>
        <end position="354"/>
    </location>
</feature>
<feature type="region of interest" description="Disordered" evidence="1">
    <location>
        <begin position="1024"/>
        <end position="1055"/>
    </location>
</feature>
<feature type="compositionally biased region" description="Polar residues" evidence="1">
    <location>
        <begin position="102"/>
        <end position="115"/>
    </location>
</feature>
<feature type="compositionally biased region" description="Basic residues" evidence="1">
    <location>
        <begin position="47"/>
        <end position="61"/>
    </location>
</feature>
<evidence type="ECO:0000256" key="1">
    <source>
        <dbReference type="SAM" id="MobiDB-lite"/>
    </source>
</evidence>
<feature type="compositionally biased region" description="Polar residues" evidence="1">
    <location>
        <begin position="997"/>
        <end position="1007"/>
    </location>
</feature>
<feature type="compositionally biased region" description="Low complexity" evidence="1">
    <location>
        <begin position="68"/>
        <end position="80"/>
    </location>
</feature>
<gene>
    <name evidence="3" type="primary">LOC127751770</name>
</gene>
<name>A0A9C6X9T3_FRAOC</name>
<feature type="compositionally biased region" description="Pro residues" evidence="1">
    <location>
        <begin position="861"/>
        <end position="874"/>
    </location>
</feature>
<feature type="compositionally biased region" description="Low complexity" evidence="1">
    <location>
        <begin position="893"/>
        <end position="915"/>
    </location>
</feature>
<dbReference type="Proteomes" id="UP000504606">
    <property type="component" value="Unplaced"/>
</dbReference>